<name>A0ABN9V286_9DINO</name>
<keyword evidence="2" id="KW-1185">Reference proteome</keyword>
<proteinExistence type="predicted"/>
<protein>
    <submittedName>
        <fullName evidence="1">Uncharacterized protein</fullName>
    </submittedName>
</protein>
<comment type="caution">
    <text evidence="1">The sequence shown here is derived from an EMBL/GenBank/DDBJ whole genome shotgun (WGS) entry which is preliminary data.</text>
</comment>
<reference evidence="1" key="1">
    <citation type="submission" date="2023-10" db="EMBL/GenBank/DDBJ databases">
        <authorList>
            <person name="Chen Y."/>
            <person name="Shah S."/>
            <person name="Dougan E. K."/>
            <person name="Thang M."/>
            <person name="Chan C."/>
        </authorList>
    </citation>
    <scope>NUCLEOTIDE SEQUENCE [LARGE SCALE GENOMIC DNA]</scope>
</reference>
<sequence>MPFLEDAIMVANHNIRRTRCEDAQWVGGAFGDEGCAAGPREVFGRPVMFTSLWRYKAGSSRLSALRRAGRPVGTEEMKVLMQTVSEGLTEMSMIVRPNDLEFEFVFFFNRRQHRRAVGCAVRAVEPVSLRRGLRGQTVLGAAAPSV</sequence>
<dbReference type="EMBL" id="CAUYUJ010016584">
    <property type="protein sequence ID" value="CAK0866874.1"/>
    <property type="molecule type" value="Genomic_DNA"/>
</dbReference>
<gene>
    <name evidence="1" type="ORF">PCOR1329_LOCUS53950</name>
</gene>
<evidence type="ECO:0000313" key="2">
    <source>
        <dbReference type="Proteomes" id="UP001189429"/>
    </source>
</evidence>
<dbReference type="Proteomes" id="UP001189429">
    <property type="component" value="Unassembled WGS sequence"/>
</dbReference>
<evidence type="ECO:0000313" key="1">
    <source>
        <dbReference type="EMBL" id="CAK0866874.1"/>
    </source>
</evidence>
<accession>A0ABN9V286</accession>
<organism evidence="1 2">
    <name type="scientific">Prorocentrum cordatum</name>
    <dbReference type="NCBI Taxonomy" id="2364126"/>
    <lineage>
        <taxon>Eukaryota</taxon>
        <taxon>Sar</taxon>
        <taxon>Alveolata</taxon>
        <taxon>Dinophyceae</taxon>
        <taxon>Prorocentrales</taxon>
        <taxon>Prorocentraceae</taxon>
        <taxon>Prorocentrum</taxon>
    </lineage>
</organism>